<keyword evidence="2" id="KW-0812">Transmembrane</keyword>
<evidence type="ECO:0000313" key="3">
    <source>
        <dbReference type="EMBL" id="TCO12304.1"/>
    </source>
</evidence>
<accession>A0ABY2B978</accession>
<feature type="transmembrane region" description="Helical" evidence="2">
    <location>
        <begin position="32"/>
        <end position="53"/>
    </location>
</feature>
<feature type="transmembrane region" description="Helical" evidence="2">
    <location>
        <begin position="392"/>
        <end position="411"/>
    </location>
</feature>
<protein>
    <recommendedName>
        <fullName evidence="5">Integral membrane protein</fullName>
    </recommendedName>
</protein>
<proteinExistence type="predicted"/>
<evidence type="ECO:0000313" key="4">
    <source>
        <dbReference type="Proteomes" id="UP000295818"/>
    </source>
</evidence>
<evidence type="ECO:0000256" key="2">
    <source>
        <dbReference type="SAM" id="Phobius"/>
    </source>
</evidence>
<reference evidence="3 4" key="1">
    <citation type="journal article" date="2015" name="Stand. Genomic Sci.">
        <title>Genomic Encyclopedia of Bacterial and Archaeal Type Strains, Phase III: the genomes of soil and plant-associated and newly described type strains.</title>
        <authorList>
            <person name="Whitman W.B."/>
            <person name="Woyke T."/>
            <person name="Klenk H.P."/>
            <person name="Zhou Y."/>
            <person name="Lilburn T.G."/>
            <person name="Beck B.J."/>
            <person name="De Vos P."/>
            <person name="Vandamme P."/>
            <person name="Eisen J.A."/>
            <person name="Garrity G."/>
            <person name="Hugenholtz P."/>
            <person name="Kyrpides N.C."/>
        </authorList>
    </citation>
    <scope>NUCLEOTIDE SEQUENCE [LARGE SCALE GENOMIC DNA]</scope>
    <source>
        <strain evidence="3 4">VKM Ac-2538</strain>
    </source>
</reference>
<dbReference type="EMBL" id="SLWM01000026">
    <property type="protein sequence ID" value="TCO12304.1"/>
    <property type="molecule type" value="Genomic_DNA"/>
</dbReference>
<evidence type="ECO:0000256" key="1">
    <source>
        <dbReference type="SAM" id="MobiDB-lite"/>
    </source>
</evidence>
<dbReference type="Proteomes" id="UP000295818">
    <property type="component" value="Unassembled WGS sequence"/>
</dbReference>
<comment type="caution">
    <text evidence="3">The sequence shown here is derived from an EMBL/GenBank/DDBJ whole genome shotgun (WGS) entry which is preliminary data.</text>
</comment>
<feature type="transmembrane region" description="Helical" evidence="2">
    <location>
        <begin position="231"/>
        <end position="250"/>
    </location>
</feature>
<feature type="transmembrane region" description="Helical" evidence="2">
    <location>
        <begin position="257"/>
        <end position="277"/>
    </location>
</feature>
<name>A0ABY2B978_9ACTN</name>
<gene>
    <name evidence="3" type="ORF">EV644_12647</name>
</gene>
<keyword evidence="2" id="KW-0472">Membrane</keyword>
<dbReference type="RefSeq" id="WP_132195664.1">
    <property type="nucleotide sequence ID" value="NZ_SLWM01000026.1"/>
</dbReference>
<feature type="transmembrane region" description="Helical" evidence="2">
    <location>
        <begin position="312"/>
        <end position="328"/>
    </location>
</feature>
<feature type="region of interest" description="Disordered" evidence="1">
    <location>
        <begin position="1"/>
        <end position="24"/>
    </location>
</feature>
<keyword evidence="2" id="KW-1133">Transmembrane helix</keyword>
<sequence length="434" mass="46010">MSDPAATAPSGPVPTVPVEVPTAERPSRGRSIAAVVCLVLAALLTTPAAIAYWGQRTLNDTERYVNTVGPLVNSPQVQDALATKVTAAIQQQVDIEAILNDVFAGVITDRPRLQRLVGPLSAAINGLIDRQVREFIASDAFADLWTAANTRAQQSLHRLLTGDESGAVSLQGDQVVLDVSEVIEQVKQRLVDRGLTIVQNVPIPDKDRQIVLMEAPQLKQLRTVYAFANPLAQWLIVVVAVLYLAALLLARRRPHMTVIIGALLAANALVVALALSVGRQLFIDQLAGTDFGPASRVFYDTLLSYLDRGRQVFLWLGLILVVVGWFAGPNRSGTAVRTTVTGGLEGIGAALADSPVGGAGRWTAANARWLRVVVAALGAVVLLWGNDISPSRLFWSLALVLVLLALVQVLVGAGRETAAARTAPPAEPATAGTS</sequence>
<organism evidence="3 4">
    <name type="scientific">Kribbella orskensis</name>
    <dbReference type="NCBI Taxonomy" id="2512216"/>
    <lineage>
        <taxon>Bacteria</taxon>
        <taxon>Bacillati</taxon>
        <taxon>Actinomycetota</taxon>
        <taxon>Actinomycetes</taxon>
        <taxon>Propionibacteriales</taxon>
        <taxon>Kribbellaceae</taxon>
        <taxon>Kribbella</taxon>
    </lineage>
</organism>
<keyword evidence="4" id="KW-1185">Reference proteome</keyword>
<evidence type="ECO:0008006" key="5">
    <source>
        <dbReference type="Google" id="ProtNLM"/>
    </source>
</evidence>
<feature type="transmembrane region" description="Helical" evidence="2">
    <location>
        <begin position="369"/>
        <end position="386"/>
    </location>
</feature>